<evidence type="ECO:0000259" key="1">
    <source>
        <dbReference type="SMART" id="SM01245"/>
    </source>
</evidence>
<reference evidence="2 3" key="2">
    <citation type="journal article" date="2015" name="Genome Announc.">
        <title>Genome Sequence of Anoxybacillus flavithermus Strain AK1, a Thermophile Isolated from a Hot Spring in Saudi Arabia.</title>
        <authorList>
            <person name="Khalil A."/>
            <person name="Sivakumar N."/>
            <person name="Qarawi S."/>
        </authorList>
    </citation>
    <scope>NUCLEOTIDE SEQUENCE [LARGE SCALE GENOMIC DNA]</scope>
    <source>
        <strain evidence="2 3">AK1</strain>
    </source>
</reference>
<reference evidence="2 3" key="1">
    <citation type="submission" date="2013-03" db="EMBL/GenBank/DDBJ databases">
        <title>Assembly of a new bacterial strain Anoxybacillus flavithermus AK1.</title>
        <authorList>
            <person name="Rajan I."/>
            <person name="PoliReddy D."/>
            <person name="Sugumar T."/>
            <person name="Rathinam K."/>
            <person name="Alqarawi S."/>
            <person name="Khalil A.B."/>
            <person name="Sivakumar N."/>
        </authorList>
    </citation>
    <scope>NUCLEOTIDE SEQUENCE [LARGE SCALE GENOMIC DNA]</scope>
    <source>
        <strain evidence="2 3">AK1</strain>
    </source>
</reference>
<evidence type="ECO:0000313" key="3">
    <source>
        <dbReference type="Proteomes" id="UP000012085"/>
    </source>
</evidence>
<dbReference type="Proteomes" id="UP000012085">
    <property type="component" value="Unassembled WGS sequence"/>
</dbReference>
<proteinExistence type="predicted"/>
<dbReference type="RefSeq" id="WP_003397886.1">
    <property type="nucleotide sequence ID" value="NZ_APCD01000015.1"/>
</dbReference>
<dbReference type="Pfam" id="PF14804">
    <property type="entry name" value="Jag_N"/>
    <property type="match status" value="1"/>
</dbReference>
<dbReference type="InterPro" id="IPR046865">
    <property type="entry name" value="FapA_b_solenoid"/>
</dbReference>
<dbReference type="InterPro" id="IPR038247">
    <property type="entry name" value="Jag_N_dom_sf"/>
</dbReference>
<protein>
    <recommendedName>
        <fullName evidence="1">RNA-binding protein KhpB N-terminal domain-containing protein</fullName>
    </recommendedName>
</protein>
<organism evidence="2 3">
    <name type="scientific">Anoxybacillus flavithermus AK1</name>
    <dbReference type="NCBI Taxonomy" id="1297581"/>
    <lineage>
        <taxon>Bacteria</taxon>
        <taxon>Bacillati</taxon>
        <taxon>Bacillota</taxon>
        <taxon>Bacilli</taxon>
        <taxon>Bacillales</taxon>
        <taxon>Anoxybacillaceae</taxon>
        <taxon>Anoxybacillus</taxon>
    </lineage>
</organism>
<dbReference type="EMBL" id="APCD01000015">
    <property type="protein sequence ID" value="EMT45464.1"/>
    <property type="molecule type" value="Genomic_DNA"/>
</dbReference>
<dbReference type="PANTHER" id="PTHR38032">
    <property type="entry name" value="POLYMERASE-RELATED"/>
    <property type="match status" value="1"/>
</dbReference>
<evidence type="ECO:0000313" key="2">
    <source>
        <dbReference type="EMBL" id="EMT45464.1"/>
    </source>
</evidence>
<sequence length="662" mass="73682">MNQTIVSTGRDVQEAVNIGLTLLCASYDEVAVEVIQHEQKGVLFSRVKPAVVKLTKVERQPVNKEQKKAMLIETKKSEEAIGSDGKVWVKHGKLYCKTSPYHYPTVTVGEGIQLWKNGERVTGTVVVTEKDNFDIKVKEGETTETNWKITIDESKMHVTLYIEPGMRKTYILNDIAPTAHLNLKAEEKIEVQQTLSYKQLLEELKNLQVVLGFKHSEIVRALNATKPGEFIIAQGIPPREGRDGWIEIISATNETKEPKVREDGTVDFRELKTIPMVQKGQVIAEIHPPKPGLSGMTVMNEPILVKEPKPVIVQLGKGVEMIGNTIVATETGRPIIQQKGLVVKASVIQKFVQHGNVDLTTGNIRFKGDVEVLGSVEDGMRVEADGAVMIAANVNRATISSKQAVIVRHNVIGGTIIAGENRPAIEELVQTLRSLEEQLKLFVLAMQQVLASPTFQLSDSSLYPIMKLLLERKFPAVLTIGKQYLDIQHTNRLVLEQEWQTLAEVLRQTFFALAPNQYHSLEVLQQLLASIKAIIEKYQVENSENCYVELSYALNSTIYCSGDITISGQGCYNSKIHAGRLLKVDGIMRGGEVFARCGAIIKEVGSSAGITTFIAVPHDQSIEMKRVWEGTVIQIGKARYRFSKEQRWVKAVLNEEGKITFV</sequence>
<dbReference type="PANTHER" id="PTHR38032:SF1">
    <property type="entry name" value="RNA-BINDING PROTEIN KHPB N-TERMINAL DOMAIN-CONTAINING PROTEIN"/>
    <property type="match status" value="1"/>
</dbReference>
<dbReference type="Pfam" id="PF03961">
    <property type="entry name" value="FapA"/>
    <property type="match status" value="1"/>
</dbReference>
<name>M8DXH9_9BACL</name>
<accession>M8DXH9</accession>
<gene>
    <name evidence="2" type="ORF">H919_09833</name>
</gene>
<dbReference type="PATRIC" id="fig|1297581.3.peg.1992"/>
<comment type="caution">
    <text evidence="2">The sequence shown here is derived from an EMBL/GenBank/DDBJ whole genome shotgun (WGS) entry which is preliminary data.</text>
</comment>
<dbReference type="AlphaFoldDB" id="M8DXH9"/>
<dbReference type="InterPro" id="IPR005646">
    <property type="entry name" value="FapA"/>
</dbReference>
<dbReference type="InterPro" id="IPR032782">
    <property type="entry name" value="KhpB_N"/>
</dbReference>
<dbReference type="InterPro" id="IPR046866">
    <property type="entry name" value="FapA_N"/>
</dbReference>
<dbReference type="SMART" id="SM01245">
    <property type="entry name" value="Jag_N"/>
    <property type="match status" value="1"/>
</dbReference>
<dbReference type="Pfam" id="PF20250">
    <property type="entry name" value="FapA_N"/>
    <property type="match status" value="1"/>
</dbReference>
<dbReference type="Gene3D" id="3.30.30.80">
    <property type="entry name" value="probable RNA-binding protein from clostridium symbiosum atcc 14940"/>
    <property type="match status" value="1"/>
</dbReference>
<feature type="domain" description="RNA-binding protein KhpB N-terminal" evidence="1">
    <location>
        <begin position="6"/>
        <end position="57"/>
    </location>
</feature>